<dbReference type="Pfam" id="PF25954">
    <property type="entry name" value="Beta-barrel_RND_2"/>
    <property type="match status" value="1"/>
</dbReference>
<dbReference type="Proteomes" id="UP001205890">
    <property type="component" value="Unassembled WGS sequence"/>
</dbReference>
<dbReference type="PANTHER" id="PTHR30386">
    <property type="entry name" value="MEMBRANE FUSION SUBUNIT OF EMRAB-TOLC MULTIDRUG EFFLUX PUMP"/>
    <property type="match status" value="1"/>
</dbReference>
<reference evidence="7 8" key="1">
    <citation type="submission" date="2022-07" db="EMBL/GenBank/DDBJ databases">
        <authorList>
            <person name="Li W.-J."/>
            <person name="Deng Q.-Q."/>
        </authorList>
    </citation>
    <scope>NUCLEOTIDE SEQUENCE [LARGE SCALE GENOMIC DNA]</scope>
    <source>
        <strain evidence="7 8">SYSU M60028</strain>
    </source>
</reference>
<keyword evidence="1" id="KW-0175">Coiled coil</keyword>
<feature type="domain" description="Multidrug resistance protein MdtA-like alpha-helical hairpin" evidence="4">
    <location>
        <begin position="155"/>
        <end position="223"/>
    </location>
</feature>
<dbReference type="EMBL" id="JANCLU010000027">
    <property type="protein sequence ID" value="MCP8940793.1"/>
    <property type="molecule type" value="Genomic_DNA"/>
</dbReference>
<organism evidence="7 8">
    <name type="scientific">Alsobacter ponti</name>
    <dbReference type="NCBI Taxonomy" id="2962936"/>
    <lineage>
        <taxon>Bacteria</taxon>
        <taxon>Pseudomonadati</taxon>
        <taxon>Pseudomonadota</taxon>
        <taxon>Alphaproteobacteria</taxon>
        <taxon>Hyphomicrobiales</taxon>
        <taxon>Alsobacteraceae</taxon>
        <taxon>Alsobacter</taxon>
    </lineage>
</organism>
<keyword evidence="3" id="KW-0812">Transmembrane</keyword>
<comment type="caution">
    <text evidence="7">The sequence shown here is derived from an EMBL/GenBank/DDBJ whole genome shotgun (WGS) entry which is preliminary data.</text>
</comment>
<evidence type="ECO:0000256" key="1">
    <source>
        <dbReference type="SAM" id="Coils"/>
    </source>
</evidence>
<dbReference type="RefSeq" id="WP_254745950.1">
    <property type="nucleotide sequence ID" value="NZ_JANCLU010000027.1"/>
</dbReference>
<keyword evidence="8" id="KW-1185">Reference proteome</keyword>
<dbReference type="InterPro" id="IPR050739">
    <property type="entry name" value="MFP"/>
</dbReference>
<evidence type="ECO:0000259" key="4">
    <source>
        <dbReference type="Pfam" id="PF25876"/>
    </source>
</evidence>
<feature type="region of interest" description="Disordered" evidence="2">
    <location>
        <begin position="1"/>
        <end position="39"/>
    </location>
</feature>
<dbReference type="PANTHER" id="PTHR30386:SF24">
    <property type="entry name" value="MULTIDRUG RESISTANCE EFFLUX PUMP"/>
    <property type="match status" value="1"/>
</dbReference>
<dbReference type="InterPro" id="IPR058625">
    <property type="entry name" value="MdtA-like_BSH"/>
</dbReference>
<feature type="transmembrane region" description="Helical" evidence="3">
    <location>
        <begin position="50"/>
        <end position="71"/>
    </location>
</feature>
<feature type="domain" description="Multidrug resistance protein MdtA-like barrel-sandwich hybrid" evidence="5">
    <location>
        <begin position="91"/>
        <end position="284"/>
    </location>
</feature>
<accession>A0ABT1LIS2</accession>
<dbReference type="InterPro" id="IPR058624">
    <property type="entry name" value="MdtA-like_HH"/>
</dbReference>
<dbReference type="SUPFAM" id="SSF111369">
    <property type="entry name" value="HlyD-like secretion proteins"/>
    <property type="match status" value="2"/>
</dbReference>
<keyword evidence="3" id="KW-0472">Membrane</keyword>
<dbReference type="Gene3D" id="2.40.30.170">
    <property type="match status" value="1"/>
</dbReference>
<name>A0ABT1LIS2_9HYPH</name>
<evidence type="ECO:0000259" key="6">
    <source>
        <dbReference type="Pfam" id="PF25954"/>
    </source>
</evidence>
<dbReference type="Gene3D" id="1.10.287.470">
    <property type="entry name" value="Helix hairpin bin"/>
    <property type="match status" value="1"/>
</dbReference>
<keyword evidence="3" id="KW-1133">Transmembrane helix</keyword>
<evidence type="ECO:0000259" key="5">
    <source>
        <dbReference type="Pfam" id="PF25917"/>
    </source>
</evidence>
<dbReference type="Pfam" id="PF25876">
    <property type="entry name" value="HH_MFP_RND"/>
    <property type="match status" value="1"/>
</dbReference>
<dbReference type="Pfam" id="PF25917">
    <property type="entry name" value="BSH_RND"/>
    <property type="match status" value="1"/>
</dbReference>
<proteinExistence type="predicted"/>
<evidence type="ECO:0000256" key="2">
    <source>
        <dbReference type="SAM" id="MobiDB-lite"/>
    </source>
</evidence>
<gene>
    <name evidence="7" type="ORF">NK718_19890</name>
</gene>
<evidence type="ECO:0000256" key="3">
    <source>
        <dbReference type="SAM" id="Phobius"/>
    </source>
</evidence>
<sequence length="395" mass="41571">MSDAKSPEAAAQAATPPASPSQEVAMPARAGHPAGLEGEVLRPRRSRKRLILPLVALAALGAGGYYGYGYYTTGRFIVSTDDAYVKADVTTLAAKVPGYIAEVAEPNSHVRAGDVVARIDDGDYRLAVEAARGKLATQQATVERYSRQIEAQQATLAQARAQLTAAEADAARAEADFQRATQLAAAEYGSKQRLDAARAERDRLQAGVEAARAAIATAQANIEVTRAQQEEARGALAELRTALARAERDLSFTVVTAPVDGVIGNRAAERGNYAQAGARLAALVPLHAVYVEANFKETQLARLKPGQAVDIDVDALPGHTIHGRVESFAPGSGSVFSLLPPENATGNFTKIVQRVPVRISIQSPVDEGALRPGLSVVAQVRTADPVSASKELAAR</sequence>
<evidence type="ECO:0000313" key="8">
    <source>
        <dbReference type="Proteomes" id="UP001205890"/>
    </source>
</evidence>
<feature type="coiled-coil region" evidence="1">
    <location>
        <begin position="128"/>
        <end position="249"/>
    </location>
</feature>
<protein>
    <submittedName>
        <fullName evidence="7">HlyD family secretion protein</fullName>
    </submittedName>
</protein>
<feature type="domain" description="CusB-like beta-barrel" evidence="6">
    <location>
        <begin position="289"/>
        <end position="331"/>
    </location>
</feature>
<feature type="compositionally biased region" description="Low complexity" evidence="2">
    <location>
        <begin position="1"/>
        <end position="16"/>
    </location>
</feature>
<evidence type="ECO:0000313" key="7">
    <source>
        <dbReference type="EMBL" id="MCP8940793.1"/>
    </source>
</evidence>
<dbReference type="InterPro" id="IPR058792">
    <property type="entry name" value="Beta-barrel_RND_2"/>
</dbReference>
<dbReference type="Gene3D" id="2.40.50.100">
    <property type="match status" value="1"/>
</dbReference>